<dbReference type="InterPro" id="IPR052733">
    <property type="entry name" value="Chloroplast_QOR"/>
</dbReference>
<protein>
    <submittedName>
        <fullName evidence="2">NAD(P)-dependent alcohol dehydrogenase</fullName>
    </submittedName>
</protein>
<dbReference type="SMART" id="SM00829">
    <property type="entry name" value="PKS_ER"/>
    <property type="match status" value="1"/>
</dbReference>
<dbReference type="RefSeq" id="WP_141647826.1">
    <property type="nucleotide sequence ID" value="NZ_VIFM01000258.1"/>
</dbReference>
<keyword evidence="3" id="KW-1185">Reference proteome</keyword>
<feature type="domain" description="Enoyl reductase (ER)" evidence="1">
    <location>
        <begin position="10"/>
        <end position="320"/>
    </location>
</feature>
<dbReference type="Pfam" id="PF13602">
    <property type="entry name" value="ADH_zinc_N_2"/>
    <property type="match status" value="1"/>
</dbReference>
<dbReference type="PANTHER" id="PTHR44013:SF1">
    <property type="entry name" value="ZINC-TYPE ALCOHOL DEHYDROGENASE-LIKE PROTEIN C16A3.02C"/>
    <property type="match status" value="1"/>
</dbReference>
<dbReference type="Proteomes" id="UP000315369">
    <property type="component" value="Unassembled WGS sequence"/>
</dbReference>
<dbReference type="Pfam" id="PF08240">
    <property type="entry name" value="ADH_N"/>
    <property type="match status" value="1"/>
</dbReference>
<dbReference type="InterPro" id="IPR011032">
    <property type="entry name" value="GroES-like_sf"/>
</dbReference>
<dbReference type="EMBL" id="VIFM01000258">
    <property type="protein sequence ID" value="TQF10392.1"/>
    <property type="molecule type" value="Genomic_DNA"/>
</dbReference>
<reference evidence="2 3" key="1">
    <citation type="submission" date="2019-06" db="EMBL/GenBank/DDBJ databases">
        <authorList>
            <person name="Livingstone P."/>
            <person name="Whitworth D."/>
        </authorList>
    </citation>
    <scope>NUCLEOTIDE SEQUENCE [LARGE SCALE GENOMIC DNA]</scope>
    <source>
        <strain evidence="2 3">AM401</strain>
    </source>
</reference>
<accession>A0A540WMZ2</accession>
<name>A0A540WMZ2_9BACT</name>
<sequence length="323" mass="34262">MRAITFYEYGSPQVLKCEERPVPTPGAGQVLVRVRACALNAADWHILRADPFLARLAVGLFKPRYNVLGCDLAGVVEAAGPGVTRFKAGDEVMGELGSSNWGAFAEYVCAPEGVLASKPASLGFEEAAAAPLAGVTALQGLRREGRLQAGESVLVNGASGGVGTFAVQLAKALGAKVTAVCSARNQELARSLGADEVIDYSKEDFTRSGQRYDVILAANGYHPLSAYERALAPGGRYVMTGGAGKQMAAALLLGPVRSLGSRKRLGYLTMKSNLDDLEYLRDRLADGSVRSVIDRTYPFEELPQALAYLEEGHARGKVAIHMS</sequence>
<dbReference type="SUPFAM" id="SSF50129">
    <property type="entry name" value="GroES-like"/>
    <property type="match status" value="1"/>
</dbReference>
<dbReference type="InterPro" id="IPR002364">
    <property type="entry name" value="Quin_OxRdtase/zeta-crystal_CS"/>
</dbReference>
<dbReference type="CDD" id="cd08267">
    <property type="entry name" value="MDR1"/>
    <property type="match status" value="1"/>
</dbReference>
<proteinExistence type="predicted"/>
<dbReference type="AlphaFoldDB" id="A0A540WMZ2"/>
<dbReference type="InterPro" id="IPR020843">
    <property type="entry name" value="ER"/>
</dbReference>
<comment type="caution">
    <text evidence="2">The sequence shown here is derived from an EMBL/GenBank/DDBJ whole genome shotgun (WGS) entry which is preliminary data.</text>
</comment>
<dbReference type="Gene3D" id="3.40.50.720">
    <property type="entry name" value="NAD(P)-binding Rossmann-like Domain"/>
    <property type="match status" value="1"/>
</dbReference>
<dbReference type="SUPFAM" id="SSF51735">
    <property type="entry name" value="NAD(P)-binding Rossmann-fold domains"/>
    <property type="match status" value="1"/>
</dbReference>
<dbReference type="PANTHER" id="PTHR44013">
    <property type="entry name" value="ZINC-TYPE ALCOHOL DEHYDROGENASE-LIKE PROTEIN C16A3.02C"/>
    <property type="match status" value="1"/>
</dbReference>
<gene>
    <name evidence="2" type="ORF">FJV41_39685</name>
</gene>
<dbReference type="PROSITE" id="PS01162">
    <property type="entry name" value="QOR_ZETA_CRYSTAL"/>
    <property type="match status" value="1"/>
</dbReference>
<dbReference type="GO" id="GO:0008270">
    <property type="term" value="F:zinc ion binding"/>
    <property type="evidence" value="ECO:0007669"/>
    <property type="project" value="InterPro"/>
</dbReference>
<evidence type="ECO:0000259" key="1">
    <source>
        <dbReference type="SMART" id="SM00829"/>
    </source>
</evidence>
<evidence type="ECO:0000313" key="3">
    <source>
        <dbReference type="Proteomes" id="UP000315369"/>
    </source>
</evidence>
<dbReference type="Gene3D" id="3.90.180.10">
    <property type="entry name" value="Medium-chain alcohol dehydrogenases, catalytic domain"/>
    <property type="match status" value="1"/>
</dbReference>
<dbReference type="InterPro" id="IPR013154">
    <property type="entry name" value="ADH-like_N"/>
</dbReference>
<dbReference type="GO" id="GO:0016491">
    <property type="term" value="F:oxidoreductase activity"/>
    <property type="evidence" value="ECO:0007669"/>
    <property type="project" value="InterPro"/>
</dbReference>
<organism evidence="2 3">
    <name type="scientific">Myxococcus llanfairpwllgwyngyllgogerychwyrndrobwllllantysiliogogogochensis</name>
    <dbReference type="NCBI Taxonomy" id="2590453"/>
    <lineage>
        <taxon>Bacteria</taxon>
        <taxon>Pseudomonadati</taxon>
        <taxon>Myxococcota</taxon>
        <taxon>Myxococcia</taxon>
        <taxon>Myxococcales</taxon>
        <taxon>Cystobacterineae</taxon>
        <taxon>Myxococcaceae</taxon>
        <taxon>Myxococcus</taxon>
    </lineage>
</organism>
<dbReference type="OrthoDB" id="9785812at2"/>
<evidence type="ECO:0000313" key="2">
    <source>
        <dbReference type="EMBL" id="TQF10392.1"/>
    </source>
</evidence>
<dbReference type="InterPro" id="IPR036291">
    <property type="entry name" value="NAD(P)-bd_dom_sf"/>
</dbReference>